<feature type="compositionally biased region" description="Low complexity" evidence="1">
    <location>
        <begin position="30"/>
        <end position="39"/>
    </location>
</feature>
<accession>A0A2M9CC66</accession>
<reference evidence="3 4" key="1">
    <citation type="submission" date="2017-11" db="EMBL/GenBank/DDBJ databases">
        <title>Genomic Encyclopedia of Archaeal and Bacterial Type Strains, Phase II (KMG-II): From Individual Species to Whole Genera.</title>
        <authorList>
            <person name="Goeker M."/>
        </authorList>
    </citation>
    <scope>NUCLEOTIDE SEQUENCE [LARGE SCALE GENOMIC DNA]</scope>
    <source>
        <strain evidence="3 4">DSM 25478</strain>
    </source>
</reference>
<dbReference type="RefSeq" id="WP_100424181.1">
    <property type="nucleotide sequence ID" value="NZ_BOOX01000011.1"/>
</dbReference>
<protein>
    <recommendedName>
        <fullName evidence="5">DUF4352 domain-containing protein</fullName>
    </recommendedName>
</protein>
<dbReference type="OrthoDB" id="5143857at2"/>
<keyword evidence="4" id="KW-1185">Reference proteome</keyword>
<feature type="region of interest" description="Disordered" evidence="1">
    <location>
        <begin position="25"/>
        <end position="72"/>
    </location>
</feature>
<dbReference type="PROSITE" id="PS51257">
    <property type="entry name" value="PROKAR_LIPOPROTEIN"/>
    <property type="match status" value="1"/>
</dbReference>
<dbReference type="Proteomes" id="UP000231693">
    <property type="component" value="Unassembled WGS sequence"/>
</dbReference>
<keyword evidence="2" id="KW-0732">Signal</keyword>
<dbReference type="AlphaFoldDB" id="A0A2M9CC66"/>
<evidence type="ECO:0000313" key="4">
    <source>
        <dbReference type="Proteomes" id="UP000231693"/>
    </source>
</evidence>
<name>A0A2M9CC66_9CELL</name>
<organism evidence="3 4">
    <name type="scientific">Sediminihabitans luteus</name>
    <dbReference type="NCBI Taxonomy" id="1138585"/>
    <lineage>
        <taxon>Bacteria</taxon>
        <taxon>Bacillati</taxon>
        <taxon>Actinomycetota</taxon>
        <taxon>Actinomycetes</taxon>
        <taxon>Micrococcales</taxon>
        <taxon>Cellulomonadaceae</taxon>
        <taxon>Sediminihabitans</taxon>
    </lineage>
</organism>
<proteinExistence type="predicted"/>
<evidence type="ECO:0000256" key="1">
    <source>
        <dbReference type="SAM" id="MobiDB-lite"/>
    </source>
</evidence>
<evidence type="ECO:0000256" key="2">
    <source>
        <dbReference type="SAM" id="SignalP"/>
    </source>
</evidence>
<gene>
    <name evidence="3" type="ORF">CLV28_3042</name>
</gene>
<comment type="caution">
    <text evidence="3">The sequence shown here is derived from an EMBL/GenBank/DDBJ whole genome shotgun (WGS) entry which is preliminary data.</text>
</comment>
<feature type="chain" id="PRO_5038336322" description="DUF4352 domain-containing protein" evidence="2">
    <location>
        <begin position="21"/>
        <end position="250"/>
    </location>
</feature>
<feature type="compositionally biased region" description="Acidic residues" evidence="1">
    <location>
        <begin position="40"/>
        <end position="65"/>
    </location>
</feature>
<evidence type="ECO:0000313" key="3">
    <source>
        <dbReference type="EMBL" id="PJJ68626.1"/>
    </source>
</evidence>
<evidence type="ECO:0008006" key="5">
    <source>
        <dbReference type="Google" id="ProtNLM"/>
    </source>
</evidence>
<dbReference type="EMBL" id="PGFE01000007">
    <property type="protein sequence ID" value="PJJ68626.1"/>
    <property type="molecule type" value="Genomic_DNA"/>
</dbReference>
<sequence length="250" mass="26320">MRITRTGAAALVLASILGLAACSSDDDASADASTSTAAAAEDETATPSDEATEEPSDEATDDAEPADAGSGDYTTAAWAYPVTNPGTLLTTLKSDRFSVDVYQVGVEKASKTGNFVDPETNKPIIDVGDDIVVVNYVVTNTSDETLTIGASLVSVDGRYADWPYLQGMDSVTDFDMNEKLGINQTAAQPGTGDEETYTQQWEPGTSFSIADNFRYQAGSPITFDATLYESDDAGDLVQPLEETSGDTTIQ</sequence>
<feature type="signal peptide" evidence="2">
    <location>
        <begin position="1"/>
        <end position="20"/>
    </location>
</feature>